<reference evidence="1" key="1">
    <citation type="submission" date="2023-12" db="EMBL/GenBank/DDBJ databases">
        <title>Genome assembly of Anisodus tanguticus.</title>
        <authorList>
            <person name="Wang Y.-J."/>
        </authorList>
    </citation>
    <scope>NUCLEOTIDE SEQUENCE</scope>
    <source>
        <strain evidence="1">KB-2021</strain>
        <tissue evidence="1">Leaf</tissue>
    </source>
</reference>
<protein>
    <submittedName>
        <fullName evidence="1">Uncharacterized protein</fullName>
    </submittedName>
</protein>
<dbReference type="SUPFAM" id="SSF53474">
    <property type="entry name" value="alpha/beta-Hydrolases"/>
    <property type="match status" value="1"/>
</dbReference>
<organism evidence="1 2">
    <name type="scientific">Anisodus tanguticus</name>
    <dbReference type="NCBI Taxonomy" id="243964"/>
    <lineage>
        <taxon>Eukaryota</taxon>
        <taxon>Viridiplantae</taxon>
        <taxon>Streptophyta</taxon>
        <taxon>Embryophyta</taxon>
        <taxon>Tracheophyta</taxon>
        <taxon>Spermatophyta</taxon>
        <taxon>Magnoliopsida</taxon>
        <taxon>eudicotyledons</taxon>
        <taxon>Gunneridae</taxon>
        <taxon>Pentapetalae</taxon>
        <taxon>asterids</taxon>
        <taxon>lamiids</taxon>
        <taxon>Solanales</taxon>
        <taxon>Solanaceae</taxon>
        <taxon>Solanoideae</taxon>
        <taxon>Hyoscyameae</taxon>
        <taxon>Anisodus</taxon>
    </lineage>
</organism>
<evidence type="ECO:0000313" key="1">
    <source>
        <dbReference type="EMBL" id="KAK4380463.1"/>
    </source>
</evidence>
<dbReference type="Proteomes" id="UP001291623">
    <property type="component" value="Unassembled WGS sequence"/>
</dbReference>
<gene>
    <name evidence="1" type="ORF">RND71_002325</name>
</gene>
<keyword evidence="2" id="KW-1185">Reference proteome</keyword>
<evidence type="ECO:0000313" key="2">
    <source>
        <dbReference type="Proteomes" id="UP001291623"/>
    </source>
</evidence>
<proteinExistence type="predicted"/>
<dbReference type="InterPro" id="IPR029058">
    <property type="entry name" value="AB_hydrolase_fold"/>
</dbReference>
<comment type="caution">
    <text evidence="1">The sequence shown here is derived from an EMBL/GenBank/DDBJ whole genome shotgun (WGS) entry which is preliminary data.</text>
</comment>
<dbReference type="AlphaFoldDB" id="A0AAE1T2T0"/>
<name>A0AAE1T2T0_9SOLA</name>
<dbReference type="EMBL" id="JAVYJV010000001">
    <property type="protein sequence ID" value="KAK4380463.1"/>
    <property type="molecule type" value="Genomic_DNA"/>
</dbReference>
<sequence length="98" mass="10952">MEAKINREAKSPIGVGFSYSNTSSDYTNWDDAATGHYIPQLTVLLLDYNRKPNVKPIKLKSIAVMFTLPLNYLLINCFTSKSSLNPMNFTVGESTTRS</sequence>
<accession>A0AAE1T2T0</accession>